<dbReference type="SUPFAM" id="SSF144232">
    <property type="entry name" value="HIT/MYND zinc finger-like"/>
    <property type="match status" value="1"/>
</dbReference>
<dbReference type="OMA" id="KEWIWHH"/>
<name>Q54SZ2_DICDI</name>
<dbReference type="Gene3D" id="6.10.140.2220">
    <property type="match status" value="1"/>
</dbReference>
<gene>
    <name evidence="7" type="ORF">DDB_G0282117</name>
</gene>
<dbReference type="Pfam" id="PF01753">
    <property type="entry name" value="zf-MYND"/>
    <property type="match status" value="1"/>
</dbReference>
<dbReference type="PaxDb" id="44689-DDB0205143"/>
<dbReference type="HOGENOM" id="CLU_1153483_0_0_1"/>
<evidence type="ECO:0000259" key="6">
    <source>
        <dbReference type="PROSITE" id="PS50865"/>
    </source>
</evidence>
<dbReference type="GO" id="GO:0008270">
    <property type="term" value="F:zinc ion binding"/>
    <property type="evidence" value="ECO:0007669"/>
    <property type="project" value="UniProtKB-KW"/>
</dbReference>
<dbReference type="dictyBase" id="DDB_G0282117"/>
<dbReference type="GeneID" id="8623418"/>
<reference evidence="7 8" key="1">
    <citation type="journal article" date="2005" name="Nature">
        <title>The genome of the social amoeba Dictyostelium discoideum.</title>
        <authorList>
            <consortium name="The Dictyostelium discoideum Sequencing Consortium"/>
            <person name="Eichinger L."/>
            <person name="Pachebat J.A."/>
            <person name="Glockner G."/>
            <person name="Rajandream M.A."/>
            <person name="Sucgang R."/>
            <person name="Berriman M."/>
            <person name="Song J."/>
            <person name="Olsen R."/>
            <person name="Szafranski K."/>
            <person name="Xu Q."/>
            <person name="Tunggal B."/>
            <person name="Kummerfeld S."/>
            <person name="Madera M."/>
            <person name="Konfortov B.A."/>
            <person name="Rivero F."/>
            <person name="Bankier A.T."/>
            <person name="Lehmann R."/>
            <person name="Hamlin N."/>
            <person name="Davies R."/>
            <person name="Gaudet P."/>
            <person name="Fey P."/>
            <person name="Pilcher K."/>
            <person name="Chen G."/>
            <person name="Saunders D."/>
            <person name="Sodergren E."/>
            <person name="Davis P."/>
            <person name="Kerhornou A."/>
            <person name="Nie X."/>
            <person name="Hall N."/>
            <person name="Anjard C."/>
            <person name="Hemphill L."/>
            <person name="Bason N."/>
            <person name="Farbrother P."/>
            <person name="Desany B."/>
            <person name="Just E."/>
            <person name="Morio T."/>
            <person name="Rost R."/>
            <person name="Churcher C."/>
            <person name="Cooper J."/>
            <person name="Haydock S."/>
            <person name="van Driessche N."/>
            <person name="Cronin A."/>
            <person name="Goodhead I."/>
            <person name="Muzny D."/>
            <person name="Mourier T."/>
            <person name="Pain A."/>
            <person name="Lu M."/>
            <person name="Harper D."/>
            <person name="Lindsay R."/>
            <person name="Hauser H."/>
            <person name="James K."/>
            <person name="Quiles M."/>
            <person name="Madan Babu M."/>
            <person name="Saito T."/>
            <person name="Buchrieser C."/>
            <person name="Wardroper A."/>
            <person name="Felder M."/>
            <person name="Thangavelu M."/>
            <person name="Johnson D."/>
            <person name="Knights A."/>
            <person name="Loulseged H."/>
            <person name="Mungall K."/>
            <person name="Oliver K."/>
            <person name="Price C."/>
            <person name="Quail M.A."/>
            <person name="Urushihara H."/>
            <person name="Hernandez J."/>
            <person name="Rabbinowitsch E."/>
            <person name="Steffen D."/>
            <person name="Sanders M."/>
            <person name="Ma J."/>
            <person name="Kohara Y."/>
            <person name="Sharp S."/>
            <person name="Simmonds M."/>
            <person name="Spiegler S."/>
            <person name="Tivey A."/>
            <person name="Sugano S."/>
            <person name="White B."/>
            <person name="Walker D."/>
            <person name="Woodward J."/>
            <person name="Winckler T."/>
            <person name="Tanaka Y."/>
            <person name="Shaulsky G."/>
            <person name="Schleicher M."/>
            <person name="Weinstock G."/>
            <person name="Rosenthal A."/>
            <person name="Cox E.C."/>
            <person name="Chisholm R.L."/>
            <person name="Gibbs R."/>
            <person name="Loomis W.F."/>
            <person name="Platzer M."/>
            <person name="Kay R.R."/>
            <person name="Williams J."/>
            <person name="Dear P.H."/>
            <person name="Noegel A.A."/>
            <person name="Barrell B."/>
            <person name="Kuspa A."/>
        </authorList>
    </citation>
    <scope>NUCLEOTIDE SEQUENCE [LARGE SCALE GENOMIC DNA]</scope>
    <source>
        <strain evidence="7 8">AX4</strain>
    </source>
</reference>
<keyword evidence="8" id="KW-1185">Reference proteome</keyword>
<evidence type="ECO:0000313" key="7">
    <source>
        <dbReference type="EMBL" id="EAL66384.1"/>
    </source>
</evidence>
<evidence type="ECO:0000256" key="4">
    <source>
        <dbReference type="PROSITE-ProRule" id="PRU00134"/>
    </source>
</evidence>
<protein>
    <recommendedName>
        <fullName evidence="6">MYND-type domain-containing protein</fullName>
    </recommendedName>
</protein>
<evidence type="ECO:0000256" key="3">
    <source>
        <dbReference type="ARBA" id="ARBA00022833"/>
    </source>
</evidence>
<dbReference type="InParanoid" id="Q54SZ2"/>
<feature type="compositionally biased region" description="Acidic residues" evidence="5">
    <location>
        <begin position="223"/>
        <end position="241"/>
    </location>
</feature>
<dbReference type="EMBL" id="AAFI02000045">
    <property type="protein sequence ID" value="EAL66384.1"/>
    <property type="molecule type" value="Genomic_DNA"/>
</dbReference>
<keyword evidence="1" id="KW-0479">Metal-binding</keyword>
<dbReference type="AlphaFoldDB" id="Q54SZ2"/>
<feature type="compositionally biased region" description="Acidic residues" evidence="5">
    <location>
        <begin position="185"/>
        <end position="198"/>
    </location>
</feature>
<dbReference type="KEGG" id="ddi:DDB_G0282117"/>
<dbReference type="PROSITE" id="PS50865">
    <property type="entry name" value="ZF_MYND_2"/>
    <property type="match status" value="1"/>
</dbReference>
<feature type="region of interest" description="Disordered" evidence="5">
    <location>
        <begin position="1"/>
        <end position="45"/>
    </location>
</feature>
<dbReference type="Proteomes" id="UP000002195">
    <property type="component" value="Unassembled WGS sequence"/>
</dbReference>
<dbReference type="SMR" id="Q54SZ2"/>
<feature type="compositionally biased region" description="Basic residues" evidence="5">
    <location>
        <begin position="8"/>
        <end position="18"/>
    </location>
</feature>
<dbReference type="PROSITE" id="PS01360">
    <property type="entry name" value="ZF_MYND_1"/>
    <property type="match status" value="1"/>
</dbReference>
<comment type="caution">
    <text evidence="7">The sequence shown here is derived from an EMBL/GenBank/DDBJ whole genome shotgun (WGS) entry which is preliminary data.</text>
</comment>
<keyword evidence="2 4" id="KW-0863">Zinc-finger</keyword>
<dbReference type="RefSeq" id="XP_640363.1">
    <property type="nucleotide sequence ID" value="XM_635271.1"/>
</dbReference>
<feature type="region of interest" description="Disordered" evidence="5">
    <location>
        <begin position="164"/>
        <end position="241"/>
    </location>
</feature>
<organism evidence="7 8">
    <name type="scientific">Dictyostelium discoideum</name>
    <name type="common">Social amoeba</name>
    <dbReference type="NCBI Taxonomy" id="44689"/>
    <lineage>
        <taxon>Eukaryota</taxon>
        <taxon>Amoebozoa</taxon>
        <taxon>Evosea</taxon>
        <taxon>Eumycetozoa</taxon>
        <taxon>Dictyostelia</taxon>
        <taxon>Dictyosteliales</taxon>
        <taxon>Dictyosteliaceae</taxon>
        <taxon>Dictyostelium</taxon>
    </lineage>
</organism>
<dbReference type="FunCoup" id="Q54SZ2">
    <property type="interactions" value="435"/>
</dbReference>
<evidence type="ECO:0000256" key="1">
    <source>
        <dbReference type="ARBA" id="ARBA00022723"/>
    </source>
</evidence>
<dbReference type="eggNOG" id="ENOG502SBHC">
    <property type="taxonomic scope" value="Eukaryota"/>
</dbReference>
<keyword evidence="3" id="KW-0862">Zinc</keyword>
<sequence length="241" mass="27176">MASVYTTKRGKTKKAKLGIRKDSNNNAANKLNCKISNPGKKPQAEAPTLFKSQQELLLRQRGESSDPTLALTAKCSNSKCKPDKTASEPPKLSLCSACNSVSYCRRECQVEHWPTHKTKCLQIRQSIEDDAKKSLNLLSAQMELLKTQESNSLKPFDATSMVVGENPYATKKPIKKEKTNQNEEKQEEEEEEEEDVEKENENKNEQQQGGETKVNWSLFSNEAEIEVDDSQDEESDEESDE</sequence>
<evidence type="ECO:0000256" key="5">
    <source>
        <dbReference type="SAM" id="MobiDB-lite"/>
    </source>
</evidence>
<evidence type="ECO:0000256" key="2">
    <source>
        <dbReference type="ARBA" id="ARBA00022771"/>
    </source>
</evidence>
<proteinExistence type="predicted"/>
<accession>Q54SZ2</accession>
<evidence type="ECO:0000313" key="8">
    <source>
        <dbReference type="Proteomes" id="UP000002195"/>
    </source>
</evidence>
<dbReference type="VEuPathDB" id="AmoebaDB:DDB_G0282117"/>
<dbReference type="InterPro" id="IPR002893">
    <property type="entry name" value="Znf_MYND"/>
</dbReference>
<feature type="domain" description="MYND-type" evidence="6">
    <location>
        <begin position="72"/>
        <end position="120"/>
    </location>
</feature>